<evidence type="ECO:0000313" key="2">
    <source>
        <dbReference type="EMBL" id="RJF91634.1"/>
    </source>
</evidence>
<evidence type="ECO:0000313" key="3">
    <source>
        <dbReference type="Proteomes" id="UP000265955"/>
    </source>
</evidence>
<reference evidence="3" key="1">
    <citation type="submission" date="2018-09" db="EMBL/GenBank/DDBJ databases">
        <authorList>
            <person name="Zhu H."/>
        </authorList>
    </citation>
    <scope>NUCLEOTIDE SEQUENCE [LARGE SCALE GENOMIC DNA]</scope>
    <source>
        <strain evidence="3">K1R23-30</strain>
    </source>
</reference>
<dbReference type="Pfam" id="PF06532">
    <property type="entry name" value="NrsF"/>
    <property type="match status" value="1"/>
</dbReference>
<name>A0A3A3FGK1_9BURK</name>
<evidence type="ECO:0000256" key="1">
    <source>
        <dbReference type="SAM" id="Phobius"/>
    </source>
</evidence>
<keyword evidence="1" id="KW-1133">Transmembrane helix</keyword>
<dbReference type="AlphaFoldDB" id="A0A3A3FGK1"/>
<sequence length="213" mass="22517">MKTDELIAMIAAVAVPVKTGAASRRLRYALAWGIPSALLLMATILGVRPDIWQAATIPMFWLKVLFPTAVALVSFGLAQRLSRPGAGLGWLPAILAGLFIAIWLLGVFVVAQADVSKRSELVFGESWATCPFSITLLSVPLFVATMWAIKGLAPTRLTLAGAAAGLLAGGAASTVYALHCPEMTAPFIGIWYVGGMMIPTAIGAIMGPRLLRW</sequence>
<organism evidence="2 3">
    <name type="scientific">Noviherbaspirillum saxi</name>
    <dbReference type="NCBI Taxonomy" id="2320863"/>
    <lineage>
        <taxon>Bacteria</taxon>
        <taxon>Pseudomonadati</taxon>
        <taxon>Pseudomonadota</taxon>
        <taxon>Betaproteobacteria</taxon>
        <taxon>Burkholderiales</taxon>
        <taxon>Oxalobacteraceae</taxon>
        <taxon>Noviherbaspirillum</taxon>
    </lineage>
</organism>
<feature type="transmembrane region" description="Helical" evidence="1">
    <location>
        <begin position="190"/>
        <end position="211"/>
    </location>
</feature>
<proteinExistence type="predicted"/>
<gene>
    <name evidence="2" type="ORF">D3871_23320</name>
</gene>
<accession>A0A3A3FGK1</accession>
<dbReference type="EMBL" id="QYUO01000003">
    <property type="protein sequence ID" value="RJF91634.1"/>
    <property type="molecule type" value="Genomic_DNA"/>
</dbReference>
<protein>
    <submittedName>
        <fullName evidence="2">DUF1109 domain-containing protein</fullName>
    </submittedName>
</protein>
<feature type="transmembrane region" description="Helical" evidence="1">
    <location>
        <begin position="156"/>
        <end position="178"/>
    </location>
</feature>
<dbReference type="InterPro" id="IPR009495">
    <property type="entry name" value="NrsF"/>
</dbReference>
<keyword evidence="3" id="KW-1185">Reference proteome</keyword>
<feature type="transmembrane region" description="Helical" evidence="1">
    <location>
        <begin position="131"/>
        <end position="149"/>
    </location>
</feature>
<feature type="transmembrane region" description="Helical" evidence="1">
    <location>
        <begin position="90"/>
        <end position="111"/>
    </location>
</feature>
<dbReference type="RefSeq" id="WP_119771532.1">
    <property type="nucleotide sequence ID" value="NZ_QYUO01000003.1"/>
</dbReference>
<dbReference type="OrthoDB" id="6059252at2"/>
<feature type="transmembrane region" description="Helical" evidence="1">
    <location>
        <begin position="28"/>
        <end position="47"/>
    </location>
</feature>
<comment type="caution">
    <text evidence="2">The sequence shown here is derived from an EMBL/GenBank/DDBJ whole genome shotgun (WGS) entry which is preliminary data.</text>
</comment>
<dbReference type="Proteomes" id="UP000265955">
    <property type="component" value="Unassembled WGS sequence"/>
</dbReference>
<keyword evidence="1" id="KW-0812">Transmembrane</keyword>
<keyword evidence="1" id="KW-0472">Membrane</keyword>
<feature type="transmembrane region" description="Helical" evidence="1">
    <location>
        <begin position="59"/>
        <end position="78"/>
    </location>
</feature>